<sequence length="151" mass="17928">MQYNVDSITAYLEALPEERRQVIEDLRQVIKDNLPGRYEEKLQYQMISYVVPRDLFPAGYHCKPEEELSFITIGSQKNHIAIYHNGIYMFDTVRDWFLQEYPKHLKTKPDVGKSCIRFKNMKTIPYDLIGQLCQKVSQEDFIKTYQDNVPK</sequence>
<dbReference type="AlphaFoldDB" id="A0A1L8MNX0"/>
<dbReference type="Pfam" id="PF08818">
    <property type="entry name" value="DUF1801"/>
    <property type="match status" value="1"/>
</dbReference>
<feature type="domain" description="YdhG-like" evidence="1">
    <location>
        <begin position="19"/>
        <end position="135"/>
    </location>
</feature>
<evidence type="ECO:0000313" key="2">
    <source>
        <dbReference type="EMBL" id="OJF72474.1"/>
    </source>
</evidence>
<dbReference type="Gene3D" id="3.90.1150.200">
    <property type="match status" value="1"/>
</dbReference>
<dbReference type="InterPro" id="IPR014922">
    <property type="entry name" value="YdhG-like"/>
</dbReference>
<proteinExistence type="predicted"/>
<reference evidence="3" key="1">
    <citation type="submission" date="2016-06" db="EMBL/GenBank/DDBJ databases">
        <authorList>
            <person name="de Vries S.P.W."/>
            <person name="Hadjirin N.F."/>
            <person name="Lay E.M."/>
            <person name="Zadoks R.N."/>
            <person name="Peacock S.J."/>
            <person name="Parkhill J."/>
            <person name="Grant A.J."/>
            <person name="Mcdougall S."/>
            <person name="Holmes M.A."/>
        </authorList>
    </citation>
    <scope>NUCLEOTIDE SEQUENCE [LARGE SCALE GENOMIC DNA]</scope>
    <source>
        <strain evidence="3">NZ1587</strain>
    </source>
</reference>
<accession>A0A1L8MNX0</accession>
<name>A0A1L8MNX0_9STRE</name>
<gene>
    <name evidence="2" type="ORF">A9Q68_02715</name>
</gene>
<evidence type="ECO:0000313" key="3">
    <source>
        <dbReference type="Proteomes" id="UP000182015"/>
    </source>
</evidence>
<dbReference type="RefSeq" id="WP_071793130.1">
    <property type="nucleotide sequence ID" value="NZ_LZDD01000001.1"/>
</dbReference>
<dbReference type="Proteomes" id="UP000182015">
    <property type="component" value="Unassembled WGS sequence"/>
</dbReference>
<dbReference type="OrthoDB" id="9813231at2"/>
<evidence type="ECO:0000259" key="1">
    <source>
        <dbReference type="Pfam" id="PF08818"/>
    </source>
</evidence>
<comment type="caution">
    <text evidence="2">The sequence shown here is derived from an EMBL/GenBank/DDBJ whole genome shotgun (WGS) entry which is preliminary data.</text>
</comment>
<dbReference type="STRING" id="1856638.A9Q68_02715"/>
<organism evidence="2 3">
    <name type="scientific">Streptococcus bovimastitidis</name>
    <dbReference type="NCBI Taxonomy" id="1856638"/>
    <lineage>
        <taxon>Bacteria</taxon>
        <taxon>Bacillati</taxon>
        <taxon>Bacillota</taxon>
        <taxon>Bacilli</taxon>
        <taxon>Lactobacillales</taxon>
        <taxon>Streptococcaceae</taxon>
        <taxon>Streptococcus</taxon>
    </lineage>
</organism>
<keyword evidence="3" id="KW-1185">Reference proteome</keyword>
<protein>
    <recommendedName>
        <fullName evidence="1">YdhG-like domain-containing protein</fullName>
    </recommendedName>
</protein>
<dbReference type="EMBL" id="LZDD01000001">
    <property type="protein sequence ID" value="OJF72474.1"/>
    <property type="molecule type" value="Genomic_DNA"/>
</dbReference>
<dbReference type="SUPFAM" id="SSF159888">
    <property type="entry name" value="YdhG-like"/>
    <property type="match status" value="1"/>
</dbReference>